<organism evidence="2">
    <name type="scientific">Erwinia amylovora ATCC BAA-2158</name>
    <dbReference type="NCBI Taxonomy" id="889211"/>
    <lineage>
        <taxon>Bacteria</taxon>
        <taxon>Pseudomonadati</taxon>
        <taxon>Pseudomonadota</taxon>
        <taxon>Gammaproteobacteria</taxon>
        <taxon>Enterobacterales</taxon>
        <taxon>Erwiniaceae</taxon>
        <taxon>Erwinia</taxon>
    </lineage>
</organism>
<gene>
    <name evidence="2" type="ORF">EAIL5_3131</name>
</gene>
<protein>
    <submittedName>
        <fullName evidence="2">Uncharacterized protein</fullName>
    </submittedName>
</protein>
<feature type="region of interest" description="Disordered" evidence="1">
    <location>
        <begin position="37"/>
        <end position="65"/>
    </location>
</feature>
<reference evidence="2" key="1">
    <citation type="journal article" date="2011" name="J. Bacteriol.">
        <title>Genome Sequence of an Erwinia amylovora Strain with Pathogenicity Restricted to Rubus Plants.</title>
        <authorList>
            <person name="Powney R."/>
            <person name="Smits T.H."/>
            <person name="Sawbridge T."/>
            <person name="Frey B."/>
            <person name="Blom J."/>
            <person name="Frey J.E."/>
            <person name="Plummer K.M."/>
            <person name="Beer S.V."/>
            <person name="Luck J."/>
            <person name="Duffy B."/>
            <person name="Rodoni B."/>
        </authorList>
    </citation>
    <scope>NUCLEOTIDE SEQUENCE</scope>
    <source>
        <strain evidence="2">ATCC BAA-2158</strain>
    </source>
</reference>
<name>E5B8Z5_ERWAM</name>
<proteinExistence type="predicted"/>
<dbReference type="AlphaFoldDB" id="E5B8Z5"/>
<dbReference type="EMBL" id="FR719196">
    <property type="protein sequence ID" value="CBX81951.1"/>
    <property type="molecule type" value="Genomic_DNA"/>
</dbReference>
<sequence>MNRQQTFNSALTSIGDNAVRRLPEPLEMNVWLAASRDGSLPQDERCPRPTRSKPGVQAGGAETVC</sequence>
<evidence type="ECO:0000256" key="1">
    <source>
        <dbReference type="SAM" id="MobiDB-lite"/>
    </source>
</evidence>
<evidence type="ECO:0000313" key="2">
    <source>
        <dbReference type="EMBL" id="CBX81951.1"/>
    </source>
</evidence>
<accession>E5B8Z5</accession>